<evidence type="ECO:0000256" key="1">
    <source>
        <dbReference type="SAM" id="MobiDB-lite"/>
    </source>
</evidence>
<dbReference type="Proteomes" id="UP000521943">
    <property type="component" value="Unassembled WGS sequence"/>
</dbReference>
<evidence type="ECO:0000313" key="3">
    <source>
        <dbReference type="Proteomes" id="UP000521943"/>
    </source>
</evidence>
<accession>A0A8H6MCD7</accession>
<feature type="region of interest" description="Disordered" evidence="1">
    <location>
        <begin position="1"/>
        <end position="71"/>
    </location>
</feature>
<feature type="compositionally biased region" description="Low complexity" evidence="1">
    <location>
        <begin position="124"/>
        <end position="134"/>
    </location>
</feature>
<dbReference type="EMBL" id="JACGCI010000014">
    <property type="protein sequence ID" value="KAF6759966.1"/>
    <property type="molecule type" value="Genomic_DNA"/>
</dbReference>
<dbReference type="AlphaFoldDB" id="A0A8H6MCD7"/>
<feature type="compositionally biased region" description="Low complexity" evidence="1">
    <location>
        <begin position="62"/>
        <end position="71"/>
    </location>
</feature>
<keyword evidence="3" id="KW-1185">Reference proteome</keyword>
<evidence type="ECO:0000313" key="2">
    <source>
        <dbReference type="EMBL" id="KAF6759966.1"/>
    </source>
</evidence>
<feature type="compositionally biased region" description="Low complexity" evidence="1">
    <location>
        <begin position="177"/>
        <end position="186"/>
    </location>
</feature>
<gene>
    <name evidence="2" type="ORF">DFP72DRAFT_1063697</name>
</gene>
<feature type="compositionally biased region" description="Pro residues" evidence="1">
    <location>
        <begin position="45"/>
        <end position="61"/>
    </location>
</feature>
<proteinExistence type="predicted"/>
<dbReference type="OrthoDB" id="3026777at2759"/>
<protein>
    <submittedName>
        <fullName evidence="2">Uncharacterized protein</fullName>
    </submittedName>
</protein>
<feature type="compositionally biased region" description="Pro residues" evidence="1">
    <location>
        <begin position="187"/>
        <end position="201"/>
    </location>
</feature>
<sequence length="302" mass="32011">MLRPATTRINLEDTEEYTRTRTGPGAQRTTRTDKESLVSPSAGPALPPSQNGPPTHAPPRRCPSSRATPSTSAAAVLLVLGTLLVVAQDPVAGPETHNTPPHPAQRTPALAAPRQRADSSSRLAPQTASTAAAPARHHRPGCSPTPDPPTSYDGLLPKPGQSSRQPMEHALRRSSGPLPHTAQAQPQAPPRPRPTPKPAPAPVEAKKKPFYRPRPLWLVPFAIVAALVRGMTLAPRVEVYTQLACYSLYTPQPSPPPINIPSSRDVVQWTPSSAISLFSSLDPLGPHLFPSAPNSARPSSSG</sequence>
<comment type="caution">
    <text evidence="2">The sequence shown here is derived from an EMBL/GenBank/DDBJ whole genome shotgun (WGS) entry which is preliminary data.</text>
</comment>
<reference evidence="2 3" key="1">
    <citation type="submission" date="2020-07" db="EMBL/GenBank/DDBJ databases">
        <title>Comparative genomics of pyrophilous fungi reveals a link between fire events and developmental genes.</title>
        <authorList>
            <consortium name="DOE Joint Genome Institute"/>
            <person name="Steindorff A.S."/>
            <person name="Carver A."/>
            <person name="Calhoun S."/>
            <person name="Stillman K."/>
            <person name="Liu H."/>
            <person name="Lipzen A."/>
            <person name="Pangilinan J."/>
            <person name="Labutti K."/>
            <person name="Bruns T.D."/>
            <person name="Grigoriev I.V."/>
        </authorList>
    </citation>
    <scope>NUCLEOTIDE SEQUENCE [LARGE SCALE GENOMIC DNA]</scope>
    <source>
        <strain evidence="2 3">CBS 144469</strain>
    </source>
</reference>
<feature type="region of interest" description="Disordered" evidence="1">
    <location>
        <begin position="90"/>
        <end position="207"/>
    </location>
</feature>
<name>A0A8H6MCD7_9AGAR</name>
<organism evidence="2 3">
    <name type="scientific">Ephemerocybe angulata</name>
    <dbReference type="NCBI Taxonomy" id="980116"/>
    <lineage>
        <taxon>Eukaryota</taxon>
        <taxon>Fungi</taxon>
        <taxon>Dikarya</taxon>
        <taxon>Basidiomycota</taxon>
        <taxon>Agaricomycotina</taxon>
        <taxon>Agaricomycetes</taxon>
        <taxon>Agaricomycetidae</taxon>
        <taxon>Agaricales</taxon>
        <taxon>Agaricineae</taxon>
        <taxon>Psathyrellaceae</taxon>
        <taxon>Ephemerocybe</taxon>
    </lineage>
</organism>